<dbReference type="Proteomes" id="UP000030765">
    <property type="component" value="Unassembled WGS sequence"/>
</dbReference>
<dbReference type="VEuPathDB" id="VectorBase:ASIC017607"/>
<dbReference type="EMBL" id="KE525346">
    <property type="protein sequence ID" value="KFB49594.1"/>
    <property type="molecule type" value="Genomic_DNA"/>
</dbReference>
<organism evidence="1">
    <name type="scientific">Anopheles sinensis</name>
    <name type="common">Mosquito</name>
    <dbReference type="NCBI Taxonomy" id="74873"/>
    <lineage>
        <taxon>Eukaryota</taxon>
        <taxon>Metazoa</taxon>
        <taxon>Ecdysozoa</taxon>
        <taxon>Arthropoda</taxon>
        <taxon>Hexapoda</taxon>
        <taxon>Insecta</taxon>
        <taxon>Pterygota</taxon>
        <taxon>Neoptera</taxon>
        <taxon>Endopterygota</taxon>
        <taxon>Diptera</taxon>
        <taxon>Nematocera</taxon>
        <taxon>Culicoidea</taxon>
        <taxon>Culicidae</taxon>
        <taxon>Anophelinae</taxon>
        <taxon>Anopheles</taxon>
    </lineage>
</organism>
<name>A0A084WHA0_ANOSI</name>
<reference evidence="1 3" key="1">
    <citation type="journal article" date="2014" name="BMC Genomics">
        <title>Genome sequence of Anopheles sinensis provides insight into genetics basis of mosquito competence for malaria parasites.</title>
        <authorList>
            <person name="Zhou D."/>
            <person name="Zhang D."/>
            <person name="Ding G."/>
            <person name="Shi L."/>
            <person name="Hou Q."/>
            <person name="Ye Y."/>
            <person name="Xu Y."/>
            <person name="Zhou H."/>
            <person name="Xiong C."/>
            <person name="Li S."/>
            <person name="Yu J."/>
            <person name="Hong S."/>
            <person name="Yu X."/>
            <person name="Zou P."/>
            <person name="Chen C."/>
            <person name="Chang X."/>
            <person name="Wang W."/>
            <person name="Lv Y."/>
            <person name="Sun Y."/>
            <person name="Ma L."/>
            <person name="Shen B."/>
            <person name="Zhu C."/>
        </authorList>
    </citation>
    <scope>NUCLEOTIDE SEQUENCE [LARGE SCALE GENOMIC DNA]</scope>
</reference>
<protein>
    <submittedName>
        <fullName evidence="1 2">Uncharacterized protein</fullName>
    </submittedName>
</protein>
<proteinExistence type="predicted"/>
<dbReference type="AlphaFoldDB" id="A0A084WHA0"/>
<accession>A0A084WHA0</accession>
<evidence type="ECO:0000313" key="3">
    <source>
        <dbReference type="Proteomes" id="UP000030765"/>
    </source>
</evidence>
<keyword evidence="3" id="KW-1185">Reference proteome</keyword>
<sequence length="53" mass="5858">MPWSAVGSSRREAIQSGSSDLPMMLARFYAATETQPMQHCNELHPAVGLLRLN</sequence>
<dbReference type="EMBL" id="ATLV01023798">
    <property type="status" value="NOT_ANNOTATED_CDS"/>
    <property type="molecule type" value="Genomic_DNA"/>
</dbReference>
<dbReference type="EnsemblMetazoa" id="ASIC017607-RA">
    <property type="protein sequence ID" value="ASIC017607-PA"/>
    <property type="gene ID" value="ASIC017607"/>
</dbReference>
<evidence type="ECO:0000313" key="1">
    <source>
        <dbReference type="EMBL" id="KFB49594.1"/>
    </source>
</evidence>
<evidence type="ECO:0000313" key="2">
    <source>
        <dbReference type="EnsemblMetazoa" id="ASIC017607-PA"/>
    </source>
</evidence>
<reference evidence="2" key="2">
    <citation type="submission" date="2020-05" db="UniProtKB">
        <authorList>
            <consortium name="EnsemblMetazoa"/>
        </authorList>
    </citation>
    <scope>IDENTIFICATION</scope>
</reference>
<gene>
    <name evidence="1" type="ORF">ZHAS_00017607</name>
</gene>